<evidence type="ECO:0000313" key="2">
    <source>
        <dbReference type="EnsemblMetazoa" id="AALFPA23_010405.P14537"/>
    </source>
</evidence>
<dbReference type="Proteomes" id="UP000069940">
    <property type="component" value="Unassembled WGS sequence"/>
</dbReference>
<name>A0ABM1YM39_AEDAL</name>
<dbReference type="RefSeq" id="XP_062711099.1">
    <property type="nucleotide sequence ID" value="XM_062855115.1"/>
</dbReference>
<dbReference type="EnsemblMetazoa" id="AALFPA23_010405.R14537">
    <property type="protein sequence ID" value="AALFPA23_010405.P14537"/>
    <property type="gene ID" value="AALFPA23_010405"/>
</dbReference>
<dbReference type="PANTHER" id="PTHR21301:SF10">
    <property type="entry name" value="REVERSE TRANSCRIPTASE DOMAIN-CONTAINING PROTEIN"/>
    <property type="match status" value="1"/>
</dbReference>
<evidence type="ECO:0000313" key="3">
    <source>
        <dbReference type="Proteomes" id="UP000069940"/>
    </source>
</evidence>
<reference evidence="3" key="1">
    <citation type="journal article" date="2015" name="Proc. Natl. Acad. Sci. U.S.A.">
        <title>Genome sequence of the Asian Tiger mosquito, Aedes albopictus, reveals insights into its biology, genetics, and evolution.</title>
        <authorList>
            <person name="Chen X.G."/>
            <person name="Jiang X."/>
            <person name="Gu J."/>
            <person name="Xu M."/>
            <person name="Wu Y."/>
            <person name="Deng Y."/>
            <person name="Zhang C."/>
            <person name="Bonizzoni M."/>
            <person name="Dermauw W."/>
            <person name="Vontas J."/>
            <person name="Armbruster P."/>
            <person name="Huang X."/>
            <person name="Yang Y."/>
            <person name="Zhang H."/>
            <person name="He W."/>
            <person name="Peng H."/>
            <person name="Liu Y."/>
            <person name="Wu K."/>
            <person name="Chen J."/>
            <person name="Lirakis M."/>
            <person name="Topalis P."/>
            <person name="Van Leeuwen T."/>
            <person name="Hall A.B."/>
            <person name="Jiang X."/>
            <person name="Thorpe C."/>
            <person name="Mueller R.L."/>
            <person name="Sun C."/>
            <person name="Waterhouse R.M."/>
            <person name="Yan G."/>
            <person name="Tu Z.J."/>
            <person name="Fang X."/>
            <person name="James A.A."/>
        </authorList>
    </citation>
    <scope>NUCLEOTIDE SEQUENCE [LARGE SCALE GENOMIC DNA]</scope>
    <source>
        <strain evidence="3">Foshan</strain>
    </source>
</reference>
<dbReference type="PANTHER" id="PTHR21301">
    <property type="entry name" value="REVERSE TRANSCRIPTASE"/>
    <property type="match status" value="1"/>
</dbReference>
<organism evidence="2 3">
    <name type="scientific">Aedes albopictus</name>
    <name type="common">Asian tiger mosquito</name>
    <name type="synonym">Stegomyia albopicta</name>
    <dbReference type="NCBI Taxonomy" id="7160"/>
    <lineage>
        <taxon>Eukaryota</taxon>
        <taxon>Metazoa</taxon>
        <taxon>Ecdysozoa</taxon>
        <taxon>Arthropoda</taxon>
        <taxon>Hexapoda</taxon>
        <taxon>Insecta</taxon>
        <taxon>Pterygota</taxon>
        <taxon>Neoptera</taxon>
        <taxon>Endopterygota</taxon>
        <taxon>Diptera</taxon>
        <taxon>Nematocera</taxon>
        <taxon>Culicoidea</taxon>
        <taxon>Culicidae</taxon>
        <taxon>Culicinae</taxon>
        <taxon>Aedini</taxon>
        <taxon>Aedes</taxon>
        <taxon>Stegomyia</taxon>
    </lineage>
</organism>
<dbReference type="InterPro" id="IPR000477">
    <property type="entry name" value="RT_dom"/>
</dbReference>
<dbReference type="GeneID" id="134289353"/>
<dbReference type="PROSITE" id="PS50878">
    <property type="entry name" value="RT_POL"/>
    <property type="match status" value="1"/>
</dbReference>
<reference evidence="2" key="2">
    <citation type="submission" date="2025-05" db="UniProtKB">
        <authorList>
            <consortium name="EnsemblMetazoa"/>
        </authorList>
    </citation>
    <scope>IDENTIFICATION</scope>
    <source>
        <strain evidence="2">Foshan</strain>
    </source>
</reference>
<proteinExistence type="predicted"/>
<protein>
    <recommendedName>
        <fullName evidence="1">Reverse transcriptase domain-containing protein</fullName>
    </recommendedName>
</protein>
<feature type="domain" description="Reverse transcriptase" evidence="1">
    <location>
        <begin position="301"/>
        <end position="532"/>
    </location>
</feature>
<evidence type="ECO:0000259" key="1">
    <source>
        <dbReference type="PROSITE" id="PS50878"/>
    </source>
</evidence>
<keyword evidence="3" id="KW-1185">Reference proteome</keyword>
<accession>A0ABM1YM39</accession>
<sequence length="532" mass="61079">MVSRKKFLLACRRKGIFPPHISKALKCTHEMIAENGPFVNKVDRMINRFKKSILNLEIKQTFYKIGTLHRKIQDITPTIIQQTSQPIADRFIELQSEAFRNHLYDRNRTTSRKLSGISDDPGHPRNPICFNETAITNATTIQVPNETMHLLSLGPKFALPHTDIQQVPLYHVMADVENILRTDQRKQVQDQNRCRVVNAMTNFIHSFSSSVKSYDPVVRFCASATRTTTRFLKSHTEICILSADKGNRTVIMYKEDYNQKMRTLIEDDETYTKVNRDPTSSFQSKNNNIVRRLKDLKLINEYTARQLTRHDSVCPRIYGQPKAHKPGLPLRPVIPNMTAPTYMLSKFVAQVLQESLVSKYNTISSFAFCQDIQNTKLPEGYIIISLDVVSLFTNVPRELVRKSIIDRWSEIITEINLDLFIEIVDLCMDASFFRFEGQYYRQVFGTAMGSPLSPILADIALDTVIDKAMSSLPFPIPILKKYVDDIFMAIPTDAKELVLDAFNRHEVRLQFTLETEVNGKLPYLDMTLPEGC</sequence>